<feature type="compositionally biased region" description="Low complexity" evidence="1">
    <location>
        <begin position="21"/>
        <end position="44"/>
    </location>
</feature>
<name>A0ABN9UJ26_9DINO</name>
<organism evidence="2 3">
    <name type="scientific">Prorocentrum cordatum</name>
    <dbReference type="NCBI Taxonomy" id="2364126"/>
    <lineage>
        <taxon>Eukaryota</taxon>
        <taxon>Sar</taxon>
        <taxon>Alveolata</taxon>
        <taxon>Dinophyceae</taxon>
        <taxon>Prorocentrales</taxon>
        <taxon>Prorocentraceae</taxon>
        <taxon>Prorocentrum</taxon>
    </lineage>
</organism>
<evidence type="ECO:0000256" key="1">
    <source>
        <dbReference type="SAM" id="MobiDB-lite"/>
    </source>
</evidence>
<dbReference type="EMBL" id="CAUYUJ010015927">
    <property type="protein sequence ID" value="CAK0859711.1"/>
    <property type="molecule type" value="Genomic_DNA"/>
</dbReference>
<evidence type="ECO:0000313" key="3">
    <source>
        <dbReference type="Proteomes" id="UP001189429"/>
    </source>
</evidence>
<protein>
    <submittedName>
        <fullName evidence="2">Uncharacterized protein</fullName>
    </submittedName>
</protein>
<feature type="compositionally biased region" description="Polar residues" evidence="1">
    <location>
        <begin position="10"/>
        <end position="20"/>
    </location>
</feature>
<accession>A0ABN9UJ26</accession>
<feature type="region of interest" description="Disordered" evidence="1">
    <location>
        <begin position="1"/>
        <end position="70"/>
    </location>
</feature>
<gene>
    <name evidence="2" type="ORF">PCOR1329_LOCUS49001</name>
</gene>
<reference evidence="2" key="1">
    <citation type="submission" date="2023-10" db="EMBL/GenBank/DDBJ databases">
        <authorList>
            <person name="Chen Y."/>
            <person name="Shah S."/>
            <person name="Dougan E. K."/>
            <person name="Thang M."/>
            <person name="Chan C."/>
        </authorList>
    </citation>
    <scope>NUCLEOTIDE SEQUENCE [LARGE SCALE GENOMIC DNA]</scope>
</reference>
<sequence>MARAAPTTGAPPSTRANLPRSTSTATAPTTSSTTTPATSTTMPTCPQNAAANDIRMDNTDPFRSRWIGSGAPHTRVQKLGSERMHWGAAKCDSEGMNKYKGKYNHIHLDVTNYL</sequence>
<dbReference type="Proteomes" id="UP001189429">
    <property type="component" value="Unassembled WGS sequence"/>
</dbReference>
<comment type="caution">
    <text evidence="2">The sequence shown here is derived from an EMBL/GenBank/DDBJ whole genome shotgun (WGS) entry which is preliminary data.</text>
</comment>
<proteinExistence type="predicted"/>
<feature type="compositionally biased region" description="Basic and acidic residues" evidence="1">
    <location>
        <begin position="54"/>
        <end position="63"/>
    </location>
</feature>
<evidence type="ECO:0000313" key="2">
    <source>
        <dbReference type="EMBL" id="CAK0859711.1"/>
    </source>
</evidence>
<keyword evidence="3" id="KW-1185">Reference proteome</keyword>